<feature type="transmembrane region" description="Helical" evidence="5">
    <location>
        <begin position="75"/>
        <end position="97"/>
    </location>
</feature>
<name>A0AA37BRQ7_9ARCH</name>
<feature type="transmembrane region" description="Helical" evidence="5">
    <location>
        <begin position="285"/>
        <end position="306"/>
    </location>
</feature>
<accession>A0AA37BRQ7</accession>
<feature type="transmembrane region" description="Helical" evidence="5">
    <location>
        <begin position="46"/>
        <end position="66"/>
    </location>
</feature>
<evidence type="ECO:0000256" key="5">
    <source>
        <dbReference type="SAM" id="Phobius"/>
    </source>
</evidence>
<evidence type="ECO:0000256" key="1">
    <source>
        <dbReference type="ARBA" id="ARBA00004141"/>
    </source>
</evidence>
<evidence type="ECO:0000256" key="3">
    <source>
        <dbReference type="ARBA" id="ARBA00022989"/>
    </source>
</evidence>
<dbReference type="Gene3D" id="1.20.1250.20">
    <property type="entry name" value="MFS general substrate transporter like domains"/>
    <property type="match status" value="2"/>
</dbReference>
<evidence type="ECO:0000313" key="8">
    <source>
        <dbReference type="Proteomes" id="UP000632195"/>
    </source>
</evidence>
<evidence type="ECO:0000259" key="6">
    <source>
        <dbReference type="PROSITE" id="PS50850"/>
    </source>
</evidence>
<dbReference type="InterPro" id="IPR005828">
    <property type="entry name" value="MFS_sugar_transport-like"/>
</dbReference>
<dbReference type="PANTHER" id="PTHR24064">
    <property type="entry name" value="SOLUTE CARRIER FAMILY 22 MEMBER"/>
    <property type="match status" value="1"/>
</dbReference>
<dbReference type="GO" id="GO:0022857">
    <property type="term" value="F:transmembrane transporter activity"/>
    <property type="evidence" value="ECO:0007669"/>
    <property type="project" value="InterPro"/>
</dbReference>
<keyword evidence="8" id="KW-1185">Reference proteome</keyword>
<evidence type="ECO:0000256" key="4">
    <source>
        <dbReference type="ARBA" id="ARBA00023136"/>
    </source>
</evidence>
<dbReference type="InterPro" id="IPR020846">
    <property type="entry name" value="MFS_dom"/>
</dbReference>
<keyword evidence="2 5" id="KW-0812">Transmembrane</keyword>
<keyword evidence="4 5" id="KW-0472">Membrane</keyword>
<dbReference type="GO" id="GO:0016020">
    <property type="term" value="C:membrane"/>
    <property type="evidence" value="ECO:0007669"/>
    <property type="project" value="UniProtKB-SubCell"/>
</dbReference>
<dbReference type="RefSeq" id="WP_229657502.1">
    <property type="nucleotide sequence ID" value="NZ_BMNY01000001.1"/>
</dbReference>
<reference evidence="7" key="2">
    <citation type="submission" date="2022-09" db="EMBL/GenBank/DDBJ databases">
        <authorList>
            <person name="Sun Q."/>
            <person name="Ohkuma M."/>
        </authorList>
    </citation>
    <scope>NUCLEOTIDE SEQUENCE</scope>
    <source>
        <strain evidence="7">JCM 13583</strain>
    </source>
</reference>
<organism evidence="7 8">
    <name type="scientific">Thermogymnomonas acidicola</name>
    <dbReference type="NCBI Taxonomy" id="399579"/>
    <lineage>
        <taxon>Archaea</taxon>
        <taxon>Methanobacteriati</taxon>
        <taxon>Thermoplasmatota</taxon>
        <taxon>Thermoplasmata</taxon>
        <taxon>Thermoplasmatales</taxon>
        <taxon>Thermogymnomonas</taxon>
    </lineage>
</organism>
<dbReference type="InterPro" id="IPR005829">
    <property type="entry name" value="Sugar_transporter_CS"/>
</dbReference>
<sequence length="412" mass="44546">MQLSSRQKALLVSSSASYTFWGIVATIGPLAASGSIVGHVTGALKVFLLLIGPIFAPIGNFTMGFLADMFGRKRVFVVTMLSYTIGIIIVAASSTVWSLVPGLMLAQFGVGGEESPSLSLIAEDSPVSKRAKYLTLVANFSNIGSALISGLFLITSSSLFDRLMLLGSSLAMVGVMVYSRLSIPESYRWLSSVGRERDASEEKAHLSIDEEGTKAQRMGVPFIYATLVLIGISQYLTFGLMAYVIGPYEFPSTAVDNEIIFVALLGASVAGFAAAPLINRERKSYTLYSYLAGVVSMVAIFLTVPYLHDMDLFLPLLFVNMATSEFGWASRTTLEPELFPTRVRARSIGMVRLAPMIAYAIFTYATSSLNLGQFILVNLILWAIGLAGAAIWYFFGYETRGIDIDYGAGQAQ</sequence>
<dbReference type="PROSITE" id="PS50850">
    <property type="entry name" value="MFS"/>
    <property type="match status" value="1"/>
</dbReference>
<dbReference type="Proteomes" id="UP000632195">
    <property type="component" value="Unassembled WGS sequence"/>
</dbReference>
<protein>
    <submittedName>
        <fullName evidence="7">MFS transporter</fullName>
    </submittedName>
</protein>
<feature type="transmembrane region" description="Helical" evidence="5">
    <location>
        <begin position="222"/>
        <end position="246"/>
    </location>
</feature>
<evidence type="ECO:0000313" key="7">
    <source>
        <dbReference type="EMBL" id="GGM74590.1"/>
    </source>
</evidence>
<dbReference type="Pfam" id="PF00083">
    <property type="entry name" value="Sugar_tr"/>
    <property type="match status" value="1"/>
</dbReference>
<dbReference type="InterPro" id="IPR036259">
    <property type="entry name" value="MFS_trans_sf"/>
</dbReference>
<feature type="transmembrane region" description="Helical" evidence="5">
    <location>
        <begin position="375"/>
        <end position="395"/>
    </location>
</feature>
<comment type="caution">
    <text evidence="7">The sequence shown here is derived from an EMBL/GenBank/DDBJ whole genome shotgun (WGS) entry which is preliminary data.</text>
</comment>
<feature type="transmembrane region" description="Helical" evidence="5">
    <location>
        <begin position="20"/>
        <end position="40"/>
    </location>
</feature>
<feature type="domain" description="Major facilitator superfamily (MFS) profile" evidence="6">
    <location>
        <begin position="1"/>
        <end position="400"/>
    </location>
</feature>
<dbReference type="SUPFAM" id="SSF103473">
    <property type="entry name" value="MFS general substrate transporter"/>
    <property type="match status" value="1"/>
</dbReference>
<dbReference type="AlphaFoldDB" id="A0AA37BRQ7"/>
<dbReference type="EMBL" id="BMNY01000001">
    <property type="protein sequence ID" value="GGM74590.1"/>
    <property type="molecule type" value="Genomic_DNA"/>
</dbReference>
<comment type="subcellular location">
    <subcellularLocation>
        <location evidence="1">Membrane</location>
        <topology evidence="1">Multi-pass membrane protein</topology>
    </subcellularLocation>
</comment>
<keyword evidence="3 5" id="KW-1133">Transmembrane helix</keyword>
<evidence type="ECO:0000256" key="2">
    <source>
        <dbReference type="ARBA" id="ARBA00022692"/>
    </source>
</evidence>
<gene>
    <name evidence="7" type="ORF">GCM10007108_10680</name>
</gene>
<proteinExistence type="predicted"/>
<reference evidence="7" key="1">
    <citation type="journal article" date="2014" name="Int. J. Syst. Evol. Microbiol.">
        <title>Complete genome sequence of Corynebacterium casei LMG S-19264T (=DSM 44701T), isolated from a smear-ripened cheese.</title>
        <authorList>
            <consortium name="US DOE Joint Genome Institute (JGI-PGF)"/>
            <person name="Walter F."/>
            <person name="Albersmeier A."/>
            <person name="Kalinowski J."/>
            <person name="Ruckert C."/>
        </authorList>
    </citation>
    <scope>NUCLEOTIDE SEQUENCE</scope>
    <source>
        <strain evidence="7">JCM 13583</strain>
    </source>
</reference>
<feature type="transmembrane region" description="Helical" evidence="5">
    <location>
        <begin position="350"/>
        <end position="369"/>
    </location>
</feature>
<feature type="transmembrane region" description="Helical" evidence="5">
    <location>
        <begin position="258"/>
        <end position="278"/>
    </location>
</feature>
<feature type="transmembrane region" description="Helical" evidence="5">
    <location>
        <begin position="133"/>
        <end position="154"/>
    </location>
</feature>
<dbReference type="PROSITE" id="PS00216">
    <property type="entry name" value="SUGAR_TRANSPORT_1"/>
    <property type="match status" value="1"/>
</dbReference>